<sequence>VRRSRPGPDRRVRPAARHRPQVGPAHRLPPPEAADGGRHAPVPLDRRGEGEGLLLPPVLERGRDGGGGRDRVRHLPRHPAGHHDPLRGRGAARHRGHREDPGVQGPLPRAAGDDEPHRGRRPRPAAHQGAGGPARAGGHRRDHPLHQPEHRRRDHGRLPGPAAQAARHAGHPPGQRPPGGGRPRVRRRADPGSCPRRSPRHRRL</sequence>
<evidence type="ECO:0000256" key="1">
    <source>
        <dbReference type="SAM" id="MobiDB-lite"/>
    </source>
</evidence>
<feature type="compositionally biased region" description="Basic residues" evidence="1">
    <location>
        <begin position="137"/>
        <end position="155"/>
    </location>
</feature>
<dbReference type="AlphaFoldDB" id="A0A6J4IYN3"/>
<feature type="region of interest" description="Disordered" evidence="1">
    <location>
        <begin position="1"/>
        <end position="204"/>
    </location>
</feature>
<dbReference type="EMBL" id="CADCTF010000134">
    <property type="protein sequence ID" value="CAA9262964.1"/>
    <property type="molecule type" value="Genomic_DNA"/>
</dbReference>
<feature type="non-terminal residue" evidence="2">
    <location>
        <position position="1"/>
    </location>
</feature>
<gene>
    <name evidence="2" type="ORF">AVDCRST_MAG50-2865</name>
</gene>
<organism evidence="2">
    <name type="scientific">uncultured Acidimicrobiales bacterium</name>
    <dbReference type="NCBI Taxonomy" id="310071"/>
    <lineage>
        <taxon>Bacteria</taxon>
        <taxon>Bacillati</taxon>
        <taxon>Actinomycetota</taxon>
        <taxon>Acidimicrobiia</taxon>
        <taxon>Acidimicrobiales</taxon>
        <taxon>environmental samples</taxon>
    </lineage>
</organism>
<proteinExistence type="predicted"/>
<feature type="compositionally biased region" description="Basic residues" evidence="1">
    <location>
        <begin position="71"/>
        <end position="80"/>
    </location>
</feature>
<accession>A0A6J4IYN3</accession>
<feature type="compositionally biased region" description="Basic and acidic residues" evidence="1">
    <location>
        <begin position="1"/>
        <end position="12"/>
    </location>
</feature>
<evidence type="ECO:0000313" key="2">
    <source>
        <dbReference type="EMBL" id="CAA9262964.1"/>
    </source>
</evidence>
<reference evidence="2" key="1">
    <citation type="submission" date="2020-02" db="EMBL/GenBank/DDBJ databases">
        <authorList>
            <person name="Meier V. D."/>
        </authorList>
    </citation>
    <scope>NUCLEOTIDE SEQUENCE</scope>
    <source>
        <strain evidence="2">AVDCRST_MAG50</strain>
    </source>
</reference>
<protein>
    <submittedName>
        <fullName evidence="2">RecR</fullName>
    </submittedName>
</protein>
<feature type="compositionally biased region" description="Basic and acidic residues" evidence="1">
    <location>
        <begin position="60"/>
        <end position="70"/>
    </location>
</feature>
<feature type="non-terminal residue" evidence="2">
    <location>
        <position position="204"/>
    </location>
</feature>
<name>A0A6J4IYN3_9ACTN</name>